<organism evidence="2 3">
    <name type="scientific">Glycomyces algeriensis</name>
    <dbReference type="NCBI Taxonomy" id="256037"/>
    <lineage>
        <taxon>Bacteria</taxon>
        <taxon>Bacillati</taxon>
        <taxon>Actinomycetota</taxon>
        <taxon>Actinomycetes</taxon>
        <taxon>Glycomycetales</taxon>
        <taxon>Glycomycetaceae</taxon>
        <taxon>Glycomyces</taxon>
    </lineage>
</organism>
<dbReference type="AlphaFoldDB" id="A0A9W6G982"/>
<comment type="caution">
    <text evidence="2">The sequence shown here is derived from an EMBL/GenBank/DDBJ whole genome shotgun (WGS) entry which is preliminary data.</text>
</comment>
<reference evidence="2" key="1">
    <citation type="submission" date="2022-12" db="EMBL/GenBank/DDBJ databases">
        <title>Reference genome sequencing for broad-spectrum identification of bacterial and archaeal isolates by mass spectrometry.</title>
        <authorList>
            <person name="Sekiguchi Y."/>
            <person name="Tourlousse D.M."/>
        </authorList>
    </citation>
    <scope>NUCLEOTIDE SEQUENCE</scope>
    <source>
        <strain evidence="2">LLR39Z86</strain>
    </source>
</reference>
<evidence type="ECO:0000256" key="1">
    <source>
        <dbReference type="SAM" id="MobiDB-lite"/>
    </source>
</evidence>
<gene>
    <name evidence="2" type="ORF">GALLR39Z86_25500</name>
</gene>
<feature type="compositionally biased region" description="Basic and acidic residues" evidence="1">
    <location>
        <begin position="33"/>
        <end position="43"/>
    </location>
</feature>
<name>A0A9W6G982_9ACTN</name>
<evidence type="ECO:0000313" key="2">
    <source>
        <dbReference type="EMBL" id="GLI42700.1"/>
    </source>
</evidence>
<accession>A0A9W6G982</accession>
<keyword evidence="3" id="KW-1185">Reference proteome</keyword>
<protein>
    <submittedName>
        <fullName evidence="2">Uncharacterized protein</fullName>
    </submittedName>
</protein>
<dbReference type="Proteomes" id="UP001144313">
    <property type="component" value="Unassembled WGS sequence"/>
</dbReference>
<feature type="region of interest" description="Disordered" evidence="1">
    <location>
        <begin position="29"/>
        <end position="68"/>
    </location>
</feature>
<proteinExistence type="predicted"/>
<sequence length="68" mass="7214">MLGCLPAAAGRRILAQAFKQKRLPRGRYIMKNTDAKGTAEPDRLGTVPAPPMGTAQCGAQPPLARNLV</sequence>
<evidence type="ECO:0000313" key="3">
    <source>
        <dbReference type="Proteomes" id="UP001144313"/>
    </source>
</evidence>
<dbReference type="EMBL" id="BSDT01000001">
    <property type="protein sequence ID" value="GLI42700.1"/>
    <property type="molecule type" value="Genomic_DNA"/>
</dbReference>